<reference evidence="3 6" key="1">
    <citation type="submission" date="2019-11" db="EMBL/GenBank/DDBJ databases">
        <title>Epiphytic Pseudomonas syringae from cherry orchards.</title>
        <authorList>
            <person name="Hulin M.T."/>
        </authorList>
    </citation>
    <scope>NUCLEOTIDE SEQUENCE [LARGE SCALE GENOMIC DNA]</scope>
    <source>
        <strain evidence="3 6">PA-6-5B</strain>
    </source>
</reference>
<dbReference type="GeneID" id="70104276"/>
<feature type="chain" id="PRO_5030536551" description="Secreted protein" evidence="2">
    <location>
        <begin position="24"/>
        <end position="74"/>
    </location>
</feature>
<evidence type="ECO:0000256" key="1">
    <source>
        <dbReference type="SAM" id="MobiDB-lite"/>
    </source>
</evidence>
<keyword evidence="6" id="KW-1185">Reference proteome</keyword>
<gene>
    <name evidence="3" type="ORF">GIW56_25735</name>
    <name evidence="4" type="ORF">HBO33_05435</name>
</gene>
<dbReference type="Proteomes" id="UP000814003">
    <property type="component" value="Unassembled WGS sequence"/>
</dbReference>
<evidence type="ECO:0000313" key="4">
    <source>
        <dbReference type="EMBL" id="NNA94601.1"/>
    </source>
</evidence>
<proteinExistence type="predicted"/>
<feature type="region of interest" description="Disordered" evidence="1">
    <location>
        <begin position="54"/>
        <end position="74"/>
    </location>
</feature>
<evidence type="ECO:0000313" key="5">
    <source>
        <dbReference type="Proteomes" id="UP000542111"/>
    </source>
</evidence>
<dbReference type="Proteomes" id="UP000542111">
    <property type="component" value="Unassembled WGS sequence"/>
</dbReference>
<evidence type="ECO:0000313" key="6">
    <source>
        <dbReference type="Proteomes" id="UP000814003"/>
    </source>
</evidence>
<dbReference type="RefSeq" id="WP_076962880.1">
    <property type="nucleotide sequence ID" value="NZ_CBCRYT010000035.1"/>
</dbReference>
<evidence type="ECO:0008006" key="7">
    <source>
        <dbReference type="Google" id="ProtNLM"/>
    </source>
</evidence>
<evidence type="ECO:0000256" key="2">
    <source>
        <dbReference type="SAM" id="SignalP"/>
    </source>
</evidence>
<reference evidence="4 5" key="2">
    <citation type="journal article" date="2020" name="Front. Microbiol.">
        <title>Genetic Organization of the aprX-lipA2 Operon Affects the Proteolytic Potential of Pseudomonas Species in Milk.</title>
        <authorList>
            <person name="Maier C."/>
            <person name="Huptas C."/>
            <person name="von Neubeck M."/>
            <person name="Scherer S."/>
            <person name="Wenning M."/>
            <person name="Lucking G."/>
        </authorList>
    </citation>
    <scope>NUCLEOTIDE SEQUENCE [LARGE SCALE GENOMIC DNA]</scope>
    <source>
        <strain evidence="4 5">G4779</strain>
    </source>
</reference>
<dbReference type="AlphaFoldDB" id="A0A7Y1MM23"/>
<dbReference type="EMBL" id="JAAQYP010000006">
    <property type="protein sequence ID" value="NNA94601.1"/>
    <property type="molecule type" value="Genomic_DNA"/>
</dbReference>
<keyword evidence="2" id="KW-0732">Signal</keyword>
<evidence type="ECO:0000313" key="3">
    <source>
        <dbReference type="EMBL" id="MCF5110216.1"/>
    </source>
</evidence>
<organism evidence="4 5">
    <name type="scientific">Pseudomonas gessardii</name>
    <dbReference type="NCBI Taxonomy" id="78544"/>
    <lineage>
        <taxon>Bacteria</taxon>
        <taxon>Pseudomonadati</taxon>
        <taxon>Pseudomonadota</taxon>
        <taxon>Gammaproteobacteria</taxon>
        <taxon>Pseudomonadales</taxon>
        <taxon>Pseudomonadaceae</taxon>
        <taxon>Pseudomonas</taxon>
    </lineage>
</organism>
<accession>A0A7Y1MM23</accession>
<sequence length="74" mass="7939">MNSTLLILNALALAVLVMFHFQASSDSDTAQISHTGSHQTQQRPQLAVMTANGQSSAHLTQGTQASSSSEHWIF</sequence>
<name>A0A7Y1MM23_9PSED</name>
<feature type="signal peptide" evidence="2">
    <location>
        <begin position="1"/>
        <end position="23"/>
    </location>
</feature>
<dbReference type="EMBL" id="WKED01000074">
    <property type="protein sequence ID" value="MCF5110216.1"/>
    <property type="molecule type" value="Genomic_DNA"/>
</dbReference>
<comment type="caution">
    <text evidence="4">The sequence shown here is derived from an EMBL/GenBank/DDBJ whole genome shotgun (WGS) entry which is preliminary data.</text>
</comment>
<protein>
    <recommendedName>
        <fullName evidence="7">Secreted protein</fullName>
    </recommendedName>
</protein>
<dbReference type="OrthoDB" id="7026524at2"/>